<sequence length="107" mass="10991">MTSFFDGMAGLLTGVFGGSVTHTPPGGGASVIDAVFREEPVTVTGDDGRDVLIMAPTLKVPADHAAGIVRESEIAPGNGKTYRVLNGQSGGSPAVDAFMIFELEENP</sequence>
<dbReference type="Proteomes" id="UP001058184">
    <property type="component" value="Chromosome"/>
</dbReference>
<dbReference type="Gene3D" id="2.40.10.180">
    <property type="entry name" value="Phage tail proteins"/>
    <property type="match status" value="1"/>
</dbReference>
<evidence type="ECO:0000313" key="2">
    <source>
        <dbReference type="Proteomes" id="UP001058184"/>
    </source>
</evidence>
<organism evidence="1 2">
    <name type="scientific">Leisingera caerulea</name>
    <name type="common">Phaeobacter caeruleus</name>
    <dbReference type="NCBI Taxonomy" id="506591"/>
    <lineage>
        <taxon>Bacteria</taxon>
        <taxon>Pseudomonadati</taxon>
        <taxon>Pseudomonadota</taxon>
        <taxon>Alphaproteobacteria</taxon>
        <taxon>Rhodobacterales</taxon>
        <taxon>Roseobacteraceae</taxon>
        <taxon>Leisingera</taxon>
    </lineage>
</organism>
<dbReference type="EMBL" id="CP081078">
    <property type="protein sequence ID" value="UWQ59962.1"/>
    <property type="molecule type" value="Genomic_DNA"/>
</dbReference>
<name>A0ABY5X047_LEICA</name>
<dbReference type="InterPro" id="IPR008018">
    <property type="entry name" value="Phage_tail_attach_FII"/>
</dbReference>
<protein>
    <submittedName>
        <fullName evidence="1">Uncharacterized protein</fullName>
    </submittedName>
</protein>
<reference evidence="1" key="1">
    <citation type="submission" date="2021-08" db="EMBL/GenBank/DDBJ databases">
        <authorList>
            <person name="Nwanade C."/>
            <person name="Wang M."/>
            <person name="Masoudi A."/>
            <person name="Yu Z."/>
            <person name="Liu J."/>
        </authorList>
    </citation>
    <scope>NUCLEOTIDE SEQUENCE</scope>
    <source>
        <strain evidence="1">S141</strain>
    </source>
</reference>
<evidence type="ECO:0000313" key="1">
    <source>
        <dbReference type="EMBL" id="UWQ59962.1"/>
    </source>
</evidence>
<dbReference type="InterPro" id="IPR053734">
    <property type="entry name" value="Phage_Head-Tail_Connect_sf"/>
</dbReference>
<dbReference type="Pfam" id="PF05354">
    <property type="entry name" value="Phage_attach"/>
    <property type="match status" value="1"/>
</dbReference>
<dbReference type="RefSeq" id="WP_260003791.1">
    <property type="nucleotide sequence ID" value="NZ_CP081078.1"/>
</dbReference>
<proteinExistence type="predicted"/>
<accession>A0ABY5X047</accession>
<keyword evidence="2" id="KW-1185">Reference proteome</keyword>
<gene>
    <name evidence="1" type="ORF">K3722_07480</name>
</gene>